<dbReference type="AlphaFoldDB" id="A0A975Y5S5"/>
<organism evidence="1 2">
    <name type="scientific">Richelia sinica FACHB-800</name>
    <dbReference type="NCBI Taxonomy" id="1357546"/>
    <lineage>
        <taxon>Bacteria</taxon>
        <taxon>Bacillati</taxon>
        <taxon>Cyanobacteriota</taxon>
        <taxon>Cyanophyceae</taxon>
        <taxon>Nostocales</taxon>
        <taxon>Nostocaceae</taxon>
        <taxon>Richelia</taxon>
    </lineage>
</organism>
<dbReference type="EMBL" id="CP021056">
    <property type="protein sequence ID" value="QXE24541.1"/>
    <property type="molecule type" value="Genomic_DNA"/>
</dbReference>
<accession>A0A975Y5S5</accession>
<name>A0A975Y5S5_9NOST</name>
<proteinExistence type="predicted"/>
<reference evidence="1" key="1">
    <citation type="submission" date="2017-04" db="EMBL/GenBank/DDBJ databases">
        <title>Genome deletions in a multicellular cyanobacterial endosymbiont for morphological adaptation in marine diatoms.</title>
        <authorList>
            <person name="Wang Y."/>
            <person name="Gao H."/>
            <person name="Li R."/>
            <person name="Xu X."/>
        </authorList>
    </citation>
    <scope>NUCLEOTIDE SEQUENCE</scope>
    <source>
        <strain evidence="1">FACHB 800</strain>
    </source>
</reference>
<keyword evidence="2" id="KW-1185">Reference proteome</keyword>
<sequence>MIKKQVYQLFTVAQLERRKNFLSRRDRDNVACTSRQLVRLLFDFLILEMY</sequence>
<evidence type="ECO:0000313" key="1">
    <source>
        <dbReference type="EMBL" id="QXE24541.1"/>
    </source>
</evidence>
<protein>
    <submittedName>
        <fullName evidence="1">Uncharacterized protein</fullName>
    </submittedName>
</protein>
<dbReference type="KEGG" id="rsin:B6N60_03246"/>
<gene>
    <name evidence="1" type="ORF">B6N60_03246</name>
</gene>
<dbReference type="Proteomes" id="UP000683511">
    <property type="component" value="Chromosome"/>
</dbReference>
<evidence type="ECO:0000313" key="2">
    <source>
        <dbReference type="Proteomes" id="UP000683511"/>
    </source>
</evidence>